<feature type="region of interest" description="Disordered" evidence="1">
    <location>
        <begin position="151"/>
        <end position="170"/>
    </location>
</feature>
<reference evidence="3" key="1">
    <citation type="submission" date="2024-07" db="EMBL/GenBank/DDBJ databases">
        <authorList>
            <person name="Yu S.T."/>
        </authorList>
    </citation>
    <scope>NUCLEOTIDE SEQUENCE</scope>
    <source>
        <strain evidence="3">R35</strain>
    </source>
</reference>
<dbReference type="InterPro" id="IPR000835">
    <property type="entry name" value="HTH_MarR-typ"/>
</dbReference>
<dbReference type="SMART" id="SM00347">
    <property type="entry name" value="HTH_MARR"/>
    <property type="match status" value="1"/>
</dbReference>
<dbReference type="Gene3D" id="1.10.10.10">
    <property type="entry name" value="Winged helix-like DNA-binding domain superfamily/Winged helix DNA-binding domain"/>
    <property type="match status" value="1"/>
</dbReference>
<dbReference type="PANTHER" id="PTHR33164">
    <property type="entry name" value="TRANSCRIPTIONAL REGULATOR, MARR FAMILY"/>
    <property type="match status" value="1"/>
</dbReference>
<dbReference type="InterPro" id="IPR036390">
    <property type="entry name" value="WH_DNA-bd_sf"/>
</dbReference>
<dbReference type="PROSITE" id="PS50995">
    <property type="entry name" value="HTH_MARR_2"/>
    <property type="match status" value="1"/>
</dbReference>
<dbReference type="AlphaFoldDB" id="A0AB39RXY9"/>
<accession>A0AB39RXY9</accession>
<feature type="domain" description="HTH marR-type" evidence="2">
    <location>
        <begin position="13"/>
        <end position="146"/>
    </location>
</feature>
<proteinExistence type="predicted"/>
<dbReference type="InterPro" id="IPR036388">
    <property type="entry name" value="WH-like_DNA-bd_sf"/>
</dbReference>
<sequence>MEQHESTTPGSAPEQVGLAFLTLAYTLREQVDQRMLATAGLSLSRTKVLQALAGRGVLHQAELATSLGQAPRSVTQIVEGLERLGMVARTGDPEDRRRKTVSLTETGRAALTAAEEAGAHVLRQHFGQLEPQQLATLDALLAHLDIALTGGKTGGQARRSPAPVGQPIDL</sequence>
<dbReference type="Pfam" id="PF12802">
    <property type="entry name" value="MarR_2"/>
    <property type="match status" value="1"/>
</dbReference>
<evidence type="ECO:0000256" key="1">
    <source>
        <dbReference type="SAM" id="MobiDB-lite"/>
    </source>
</evidence>
<organism evidence="3">
    <name type="scientific">Streptomyces sp. R35</name>
    <dbReference type="NCBI Taxonomy" id="3238630"/>
    <lineage>
        <taxon>Bacteria</taxon>
        <taxon>Bacillati</taxon>
        <taxon>Actinomycetota</taxon>
        <taxon>Actinomycetes</taxon>
        <taxon>Kitasatosporales</taxon>
        <taxon>Streptomycetaceae</taxon>
        <taxon>Streptomyces</taxon>
    </lineage>
</organism>
<dbReference type="GO" id="GO:0006950">
    <property type="term" value="P:response to stress"/>
    <property type="evidence" value="ECO:0007669"/>
    <property type="project" value="TreeGrafter"/>
</dbReference>
<dbReference type="EMBL" id="CP163440">
    <property type="protein sequence ID" value="XDQ59373.1"/>
    <property type="molecule type" value="Genomic_DNA"/>
</dbReference>
<dbReference type="RefSeq" id="WP_266594097.1">
    <property type="nucleotide sequence ID" value="NZ_CP163440.1"/>
</dbReference>
<dbReference type="PRINTS" id="PR00598">
    <property type="entry name" value="HTHMARR"/>
</dbReference>
<dbReference type="PANTHER" id="PTHR33164:SF103">
    <property type="entry name" value="REGULATORY PROTEIN MARR"/>
    <property type="match status" value="1"/>
</dbReference>
<gene>
    <name evidence="3" type="ORF">AB5J50_00300</name>
</gene>
<protein>
    <submittedName>
        <fullName evidence="3">MarR family winged helix-turn-helix transcriptional regulator</fullName>
    </submittedName>
</protein>
<evidence type="ECO:0000313" key="3">
    <source>
        <dbReference type="EMBL" id="XDQ59373.1"/>
    </source>
</evidence>
<name>A0AB39RXY9_9ACTN</name>
<evidence type="ECO:0000259" key="2">
    <source>
        <dbReference type="PROSITE" id="PS50995"/>
    </source>
</evidence>
<dbReference type="InterPro" id="IPR039422">
    <property type="entry name" value="MarR/SlyA-like"/>
</dbReference>
<dbReference type="GO" id="GO:0003700">
    <property type="term" value="F:DNA-binding transcription factor activity"/>
    <property type="evidence" value="ECO:0007669"/>
    <property type="project" value="InterPro"/>
</dbReference>
<dbReference type="SUPFAM" id="SSF46785">
    <property type="entry name" value="Winged helix' DNA-binding domain"/>
    <property type="match status" value="1"/>
</dbReference>